<accession>A0A381N5A2</accession>
<evidence type="ECO:0000259" key="3">
    <source>
        <dbReference type="Pfam" id="PF01966"/>
    </source>
</evidence>
<dbReference type="InterPro" id="IPR006674">
    <property type="entry name" value="HD_domain"/>
</dbReference>
<dbReference type="Gene3D" id="1.10.3090.10">
    <property type="entry name" value="cca-adding enzyme, domain 2"/>
    <property type="match status" value="1"/>
</dbReference>
<dbReference type="InterPro" id="IPR003607">
    <property type="entry name" value="HD/PDEase_dom"/>
</dbReference>
<dbReference type="GO" id="GO:0000166">
    <property type="term" value="F:nucleotide binding"/>
    <property type="evidence" value="ECO:0007669"/>
    <property type="project" value="UniProtKB-KW"/>
</dbReference>
<name>A0A381N5A2_9ZZZZ</name>
<keyword evidence="2" id="KW-0175">Coiled coil</keyword>
<evidence type="ECO:0000313" key="4">
    <source>
        <dbReference type="EMBL" id="SUZ49725.1"/>
    </source>
</evidence>
<dbReference type="SUPFAM" id="SSF81891">
    <property type="entry name" value="Poly A polymerase C-terminal region-like"/>
    <property type="match status" value="1"/>
</dbReference>
<feature type="domain" description="HD" evidence="3">
    <location>
        <begin position="101"/>
        <end position="164"/>
    </location>
</feature>
<dbReference type="PANTHER" id="PTHR47545">
    <property type="entry name" value="MULTIFUNCTIONAL CCA PROTEIN"/>
    <property type="match status" value="1"/>
</dbReference>
<dbReference type="CDD" id="cd00077">
    <property type="entry name" value="HDc"/>
    <property type="match status" value="1"/>
</dbReference>
<sequence>MDERGCHVERFKSRVVRVAPRGTMEESSLDGAPTNHMTVTNPSERLNDVLCEDDPSDGLWELVDSGWADEFLPELPALRLEQDPIHQHKDVLSHTIAVTSQSPSRLRVRLAALFHDIGKPRTRSFEHGGVTFRHHEAVGARMTRKRMTKLGYEDELTADVAQLVFLSGRFKGYTDGWSDSAVRRYARDGGALLGDLNDLVRSDCTSRNPRRVVALHAALDDLENRISELAREEASKAERPEIDGDRVIAHLGLEPGPIVGQALQFLLELKRNEGNLGETEVLTRLDSWWAERSK</sequence>
<dbReference type="Pfam" id="PF01966">
    <property type="entry name" value="HD"/>
    <property type="match status" value="1"/>
</dbReference>
<dbReference type="NCBIfam" id="TIGR00277">
    <property type="entry name" value="HDIG"/>
    <property type="match status" value="1"/>
</dbReference>
<protein>
    <recommendedName>
        <fullName evidence="3">HD domain-containing protein</fullName>
    </recommendedName>
</protein>
<feature type="coiled-coil region" evidence="2">
    <location>
        <begin position="212"/>
        <end position="239"/>
    </location>
</feature>
<dbReference type="InterPro" id="IPR050124">
    <property type="entry name" value="tRNA_CCA-adding_enzyme"/>
</dbReference>
<reference evidence="4" key="1">
    <citation type="submission" date="2018-05" db="EMBL/GenBank/DDBJ databases">
        <authorList>
            <person name="Lanie J.A."/>
            <person name="Ng W.-L."/>
            <person name="Kazmierczak K.M."/>
            <person name="Andrzejewski T.M."/>
            <person name="Davidsen T.M."/>
            <person name="Wayne K.J."/>
            <person name="Tettelin H."/>
            <person name="Glass J.I."/>
            <person name="Rusch D."/>
            <person name="Podicherti R."/>
            <person name="Tsui H.-C.T."/>
            <person name="Winkler M.E."/>
        </authorList>
    </citation>
    <scope>NUCLEOTIDE SEQUENCE</scope>
</reference>
<keyword evidence="1" id="KW-0547">Nucleotide-binding</keyword>
<evidence type="ECO:0000256" key="2">
    <source>
        <dbReference type="SAM" id="Coils"/>
    </source>
</evidence>
<dbReference type="EMBL" id="UINC01000133">
    <property type="protein sequence ID" value="SUZ49725.1"/>
    <property type="molecule type" value="Genomic_DNA"/>
</dbReference>
<evidence type="ECO:0000256" key="1">
    <source>
        <dbReference type="ARBA" id="ARBA00022741"/>
    </source>
</evidence>
<organism evidence="4">
    <name type="scientific">marine metagenome</name>
    <dbReference type="NCBI Taxonomy" id="408172"/>
    <lineage>
        <taxon>unclassified sequences</taxon>
        <taxon>metagenomes</taxon>
        <taxon>ecological metagenomes</taxon>
    </lineage>
</organism>
<proteinExistence type="predicted"/>
<dbReference type="AlphaFoldDB" id="A0A381N5A2"/>
<gene>
    <name evidence="4" type="ORF">METZ01_LOCUS2579</name>
</gene>
<dbReference type="InterPro" id="IPR006675">
    <property type="entry name" value="HDIG_dom"/>
</dbReference>